<keyword evidence="1" id="KW-0812">Transmembrane</keyword>
<organism evidence="4 5">
    <name type="scientific">Sandaracinobacteroides saxicola</name>
    <dbReference type="NCBI Taxonomy" id="2759707"/>
    <lineage>
        <taxon>Bacteria</taxon>
        <taxon>Pseudomonadati</taxon>
        <taxon>Pseudomonadota</taxon>
        <taxon>Alphaproteobacteria</taxon>
        <taxon>Sphingomonadales</taxon>
        <taxon>Sphingosinicellaceae</taxon>
        <taxon>Sandaracinobacteroides</taxon>
    </lineage>
</organism>
<keyword evidence="2" id="KW-0732">Signal</keyword>
<evidence type="ECO:0000313" key="4">
    <source>
        <dbReference type="EMBL" id="QMW21951.1"/>
    </source>
</evidence>
<feature type="domain" description="Ice-binding protein C-terminal" evidence="3">
    <location>
        <begin position="180"/>
        <end position="203"/>
    </location>
</feature>
<proteinExistence type="predicted"/>
<name>A0A7G5IF09_9SPHN</name>
<keyword evidence="5" id="KW-1185">Reference proteome</keyword>
<evidence type="ECO:0000313" key="5">
    <source>
        <dbReference type="Proteomes" id="UP000515292"/>
    </source>
</evidence>
<gene>
    <name evidence="4" type="ORF">H3309_11230</name>
</gene>
<dbReference type="NCBIfam" id="TIGR02595">
    <property type="entry name" value="PEP_CTERM"/>
    <property type="match status" value="1"/>
</dbReference>
<feature type="transmembrane region" description="Helical" evidence="1">
    <location>
        <begin position="184"/>
        <end position="201"/>
    </location>
</feature>
<protein>
    <submittedName>
        <fullName evidence="4">PEP-CTERM sorting domain-containing protein</fullName>
    </submittedName>
</protein>
<dbReference type="AlphaFoldDB" id="A0A7G5IF09"/>
<feature type="chain" id="PRO_5028875486" evidence="2">
    <location>
        <begin position="22"/>
        <end position="216"/>
    </location>
</feature>
<dbReference type="Pfam" id="PF07589">
    <property type="entry name" value="PEP-CTERM"/>
    <property type="match status" value="1"/>
</dbReference>
<dbReference type="NCBIfam" id="NF035944">
    <property type="entry name" value="PEPxxWA-CTERM"/>
    <property type="match status" value="1"/>
</dbReference>
<dbReference type="RefSeq" id="WP_182294797.1">
    <property type="nucleotide sequence ID" value="NZ_CP059851.1"/>
</dbReference>
<evidence type="ECO:0000256" key="2">
    <source>
        <dbReference type="SAM" id="SignalP"/>
    </source>
</evidence>
<dbReference type="EMBL" id="CP059851">
    <property type="protein sequence ID" value="QMW21951.1"/>
    <property type="molecule type" value="Genomic_DNA"/>
</dbReference>
<keyword evidence="1" id="KW-0472">Membrane</keyword>
<sequence length="216" mass="22025">MRKFMLSALVAAAAFAAPASAVTVLTFEGLGNLAPVGNFYAPNYIFSPATLAIVDADAGGSGNFANEPSPNTIMFFLDANNAILNAPNGFTTGFSFFYSSSTAASVNVYDGLNATGNLLASLNLTAQGFDNCSGDPGGAFCNWTAVGVAFSGTALSIDFGGTANQTGFDNITFGSDKPVVPEPATWAMMIVGFGLVGAALRRRAKGAPHHRTAVAA</sequence>
<dbReference type="KEGG" id="sand:H3309_11230"/>
<evidence type="ECO:0000256" key="1">
    <source>
        <dbReference type="SAM" id="Phobius"/>
    </source>
</evidence>
<evidence type="ECO:0000259" key="3">
    <source>
        <dbReference type="Pfam" id="PF07589"/>
    </source>
</evidence>
<reference evidence="4 5" key="1">
    <citation type="submission" date="2020-07" db="EMBL/GenBank/DDBJ databases">
        <title>Complete genome sequence for Sandaracinobacter sp. M6.</title>
        <authorList>
            <person name="Tang Y."/>
            <person name="Liu Q."/>
            <person name="Guo Z."/>
            <person name="Lei P."/>
            <person name="Huang B."/>
        </authorList>
    </citation>
    <scope>NUCLEOTIDE SEQUENCE [LARGE SCALE GENOMIC DNA]</scope>
    <source>
        <strain evidence="4 5">M6</strain>
    </source>
</reference>
<accession>A0A7G5IF09</accession>
<dbReference type="Proteomes" id="UP000515292">
    <property type="component" value="Chromosome"/>
</dbReference>
<dbReference type="InterPro" id="IPR013424">
    <property type="entry name" value="Ice-binding_C"/>
</dbReference>
<feature type="signal peptide" evidence="2">
    <location>
        <begin position="1"/>
        <end position="21"/>
    </location>
</feature>
<keyword evidence="1" id="KW-1133">Transmembrane helix</keyword>